<reference evidence="2 3" key="1">
    <citation type="submission" date="2019-03" db="EMBL/GenBank/DDBJ databases">
        <title>Genomic Encyclopedia of Type Strains, Phase IV (KMG-IV): sequencing the most valuable type-strain genomes for metagenomic binning, comparative biology and taxonomic classification.</title>
        <authorList>
            <person name="Goeker M."/>
        </authorList>
    </citation>
    <scope>NUCLEOTIDE SEQUENCE [LARGE SCALE GENOMIC DNA]</scope>
    <source>
        <strain evidence="2 3">DSM 9035</strain>
    </source>
</reference>
<dbReference type="EMBL" id="SMAI01000001">
    <property type="protein sequence ID" value="TCT07920.1"/>
    <property type="molecule type" value="Genomic_DNA"/>
</dbReference>
<proteinExistence type="predicted"/>
<feature type="region of interest" description="Disordered" evidence="1">
    <location>
        <begin position="25"/>
        <end position="53"/>
    </location>
</feature>
<sequence>MRGRRLRTPGRVCDRMRLRHLPPLRRRRARARLAPPRRRPPRRALRPRRARRCRPPRRALQRLFARPTRHPHLPHRRQRLNSRWFPCHLQCGWPGRPRCLRRSRRCRSPVHPRFPSPARRFRPPPPKSAPLCRMLRLRRPHLLFRSRLRRLRSRSSRASKRRLLPCRLRRRQCHRSRPQPFSPHLRRSRRLPHLRPRLLPRRRPVLRRSKLPDRQLPNLPAGAPRSGRRRWCVRCAACRTRWRPARRMH</sequence>
<gene>
    <name evidence="2" type="ORF">EDC64_101439</name>
</gene>
<organism evidence="2 3">
    <name type="scientific">Aquabacter spiritensis</name>
    <dbReference type="NCBI Taxonomy" id="933073"/>
    <lineage>
        <taxon>Bacteria</taxon>
        <taxon>Pseudomonadati</taxon>
        <taxon>Pseudomonadota</taxon>
        <taxon>Alphaproteobacteria</taxon>
        <taxon>Hyphomicrobiales</taxon>
        <taxon>Xanthobacteraceae</taxon>
        <taxon>Aquabacter</taxon>
    </lineage>
</organism>
<comment type="caution">
    <text evidence="2">The sequence shown here is derived from an EMBL/GenBank/DDBJ whole genome shotgun (WGS) entry which is preliminary data.</text>
</comment>
<feature type="region of interest" description="Disordered" evidence="1">
    <location>
        <begin position="174"/>
        <end position="226"/>
    </location>
</feature>
<dbReference type="Proteomes" id="UP000294664">
    <property type="component" value="Unassembled WGS sequence"/>
</dbReference>
<evidence type="ECO:0000313" key="3">
    <source>
        <dbReference type="Proteomes" id="UP000294664"/>
    </source>
</evidence>
<feature type="compositionally biased region" description="Basic residues" evidence="1">
    <location>
        <begin position="184"/>
        <end position="209"/>
    </location>
</feature>
<name>A0A4R3M3X5_9HYPH</name>
<accession>A0A4R3M3X5</accession>
<evidence type="ECO:0000313" key="2">
    <source>
        <dbReference type="EMBL" id="TCT07920.1"/>
    </source>
</evidence>
<evidence type="ECO:0000256" key="1">
    <source>
        <dbReference type="SAM" id="MobiDB-lite"/>
    </source>
</evidence>
<dbReference type="AlphaFoldDB" id="A0A4R3M3X5"/>
<protein>
    <submittedName>
        <fullName evidence="2">Uncharacterized protein</fullName>
    </submittedName>
</protein>
<keyword evidence="3" id="KW-1185">Reference proteome</keyword>